<proteinExistence type="predicted"/>
<organism evidence="3 4">
    <name type="scientific">Stieleria marina</name>
    <dbReference type="NCBI Taxonomy" id="1930275"/>
    <lineage>
        <taxon>Bacteria</taxon>
        <taxon>Pseudomonadati</taxon>
        <taxon>Planctomycetota</taxon>
        <taxon>Planctomycetia</taxon>
        <taxon>Pirellulales</taxon>
        <taxon>Pirellulaceae</taxon>
        <taxon>Stieleria</taxon>
    </lineage>
</organism>
<sequence length="189" mass="21408">MTIRDFVDYYEVLEISPNASEATIERVFRYLAKKNHPDASPSADVGVFTRMVEAFETLRDPKARAAYDIEHERQQQAKGEIVEGANAASDDCMVRYKVLTILYSQRRRDYKKPGIGIGTLEDLAPCPPEVLQFHLWYFREKGWMAREQSGQIAITAAGIDHVESMNQPSASNQLKLENRSARMTAPTPV</sequence>
<dbReference type="CDD" id="cd06257">
    <property type="entry name" value="DnaJ"/>
    <property type="match status" value="1"/>
</dbReference>
<evidence type="ECO:0000259" key="2">
    <source>
        <dbReference type="PROSITE" id="PS50076"/>
    </source>
</evidence>
<evidence type="ECO:0000313" key="4">
    <source>
        <dbReference type="Proteomes" id="UP000319817"/>
    </source>
</evidence>
<dbReference type="PROSITE" id="PS50076">
    <property type="entry name" value="DNAJ_2"/>
    <property type="match status" value="1"/>
</dbReference>
<dbReference type="InterPro" id="IPR018253">
    <property type="entry name" value="DnaJ_domain_CS"/>
</dbReference>
<dbReference type="Pfam" id="PF00226">
    <property type="entry name" value="DnaJ"/>
    <property type="match status" value="1"/>
</dbReference>
<gene>
    <name evidence="3" type="ORF">K239x_16870</name>
</gene>
<feature type="domain" description="J" evidence="2">
    <location>
        <begin position="8"/>
        <end position="71"/>
    </location>
</feature>
<dbReference type="SMART" id="SM00271">
    <property type="entry name" value="DnaJ"/>
    <property type="match status" value="1"/>
</dbReference>
<dbReference type="PANTHER" id="PTHR43096">
    <property type="entry name" value="DNAJ HOMOLOG 1, MITOCHONDRIAL-RELATED"/>
    <property type="match status" value="1"/>
</dbReference>
<dbReference type="Proteomes" id="UP000319817">
    <property type="component" value="Chromosome"/>
</dbReference>
<dbReference type="InterPro" id="IPR001623">
    <property type="entry name" value="DnaJ_domain"/>
</dbReference>
<dbReference type="EMBL" id="CP036526">
    <property type="protein sequence ID" value="QDT09737.1"/>
    <property type="molecule type" value="Genomic_DNA"/>
</dbReference>
<name>A0A517NRI6_9BACT</name>
<feature type="compositionally biased region" description="Polar residues" evidence="1">
    <location>
        <begin position="166"/>
        <end position="175"/>
    </location>
</feature>
<dbReference type="SUPFAM" id="SSF46565">
    <property type="entry name" value="Chaperone J-domain"/>
    <property type="match status" value="1"/>
</dbReference>
<dbReference type="AlphaFoldDB" id="A0A517NRI6"/>
<dbReference type="GO" id="GO:0005737">
    <property type="term" value="C:cytoplasm"/>
    <property type="evidence" value="ECO:0007669"/>
    <property type="project" value="TreeGrafter"/>
</dbReference>
<dbReference type="GO" id="GO:0042026">
    <property type="term" value="P:protein refolding"/>
    <property type="evidence" value="ECO:0007669"/>
    <property type="project" value="TreeGrafter"/>
</dbReference>
<protein>
    <submittedName>
        <fullName evidence="3">DnaJ-like protein</fullName>
    </submittedName>
</protein>
<reference evidence="3 4" key="1">
    <citation type="submission" date="2019-02" db="EMBL/GenBank/DDBJ databases">
        <title>Deep-cultivation of Planctomycetes and their phenomic and genomic characterization uncovers novel biology.</title>
        <authorList>
            <person name="Wiegand S."/>
            <person name="Jogler M."/>
            <person name="Boedeker C."/>
            <person name="Pinto D."/>
            <person name="Vollmers J."/>
            <person name="Rivas-Marin E."/>
            <person name="Kohn T."/>
            <person name="Peeters S.H."/>
            <person name="Heuer A."/>
            <person name="Rast P."/>
            <person name="Oberbeckmann S."/>
            <person name="Bunk B."/>
            <person name="Jeske O."/>
            <person name="Meyerdierks A."/>
            <person name="Storesund J.E."/>
            <person name="Kallscheuer N."/>
            <person name="Luecker S."/>
            <person name="Lage O.M."/>
            <person name="Pohl T."/>
            <person name="Merkel B.J."/>
            <person name="Hornburger P."/>
            <person name="Mueller R.-W."/>
            <person name="Bruemmer F."/>
            <person name="Labrenz M."/>
            <person name="Spormann A.M."/>
            <person name="Op den Camp H."/>
            <person name="Overmann J."/>
            <person name="Amann R."/>
            <person name="Jetten M.S.M."/>
            <person name="Mascher T."/>
            <person name="Medema M.H."/>
            <person name="Devos D.P."/>
            <person name="Kaster A.-K."/>
            <person name="Ovreas L."/>
            <person name="Rohde M."/>
            <person name="Galperin M.Y."/>
            <person name="Jogler C."/>
        </authorList>
    </citation>
    <scope>NUCLEOTIDE SEQUENCE [LARGE SCALE GENOMIC DNA]</scope>
    <source>
        <strain evidence="3 4">K23_9</strain>
    </source>
</reference>
<accession>A0A517NRI6</accession>
<dbReference type="GO" id="GO:0051082">
    <property type="term" value="F:unfolded protein binding"/>
    <property type="evidence" value="ECO:0007669"/>
    <property type="project" value="TreeGrafter"/>
</dbReference>
<dbReference type="RefSeq" id="WP_419189811.1">
    <property type="nucleotide sequence ID" value="NZ_CP036526.1"/>
</dbReference>
<evidence type="ECO:0000313" key="3">
    <source>
        <dbReference type="EMBL" id="QDT09737.1"/>
    </source>
</evidence>
<feature type="region of interest" description="Disordered" evidence="1">
    <location>
        <begin position="166"/>
        <end position="189"/>
    </location>
</feature>
<dbReference type="InterPro" id="IPR036869">
    <property type="entry name" value="J_dom_sf"/>
</dbReference>
<dbReference type="PANTHER" id="PTHR43096:SF58">
    <property type="entry name" value="CHAPERONE DNAJ-DOMAIN SUPERFAMILY PROTEIN"/>
    <property type="match status" value="1"/>
</dbReference>
<keyword evidence="4" id="KW-1185">Reference proteome</keyword>
<dbReference type="PROSITE" id="PS00636">
    <property type="entry name" value="DNAJ_1"/>
    <property type="match status" value="1"/>
</dbReference>
<evidence type="ECO:0000256" key="1">
    <source>
        <dbReference type="SAM" id="MobiDB-lite"/>
    </source>
</evidence>
<dbReference type="Gene3D" id="1.10.287.110">
    <property type="entry name" value="DnaJ domain"/>
    <property type="match status" value="1"/>
</dbReference>
<dbReference type="PRINTS" id="PR00625">
    <property type="entry name" value="JDOMAIN"/>
</dbReference>